<dbReference type="Proteomes" id="UP000032803">
    <property type="component" value="Chromosome I"/>
</dbReference>
<name>A0A0A8UKK5_LEGHA</name>
<dbReference type="InterPro" id="IPR012340">
    <property type="entry name" value="NA-bd_OB-fold"/>
</dbReference>
<keyword evidence="2" id="KW-1185">Reference proteome</keyword>
<dbReference type="AlphaFoldDB" id="A0A0A8UKK5"/>
<gene>
    <name evidence="1" type="ORF">LHA_0294</name>
</gene>
<dbReference type="Gene3D" id="2.40.50.140">
    <property type="entry name" value="Nucleic acid-binding proteins"/>
    <property type="match status" value="1"/>
</dbReference>
<dbReference type="CDD" id="cd00552">
    <property type="entry name" value="RaiA"/>
    <property type="match status" value="1"/>
</dbReference>
<dbReference type="Pfam" id="PF02482">
    <property type="entry name" value="Ribosomal_S30AE"/>
    <property type="match status" value="1"/>
</dbReference>
<dbReference type="HOGENOM" id="CLU_127074_0_0_6"/>
<dbReference type="STRING" id="449.LHA_0294"/>
<protein>
    <submittedName>
        <fullName evidence="1">Sigma 54 modulation protein YhbH</fullName>
    </submittedName>
</protein>
<proteinExistence type="predicted"/>
<dbReference type="SUPFAM" id="SSF69754">
    <property type="entry name" value="Ribosome binding protein Y (YfiA homologue)"/>
    <property type="match status" value="1"/>
</dbReference>
<dbReference type="RefSeq" id="WP_045104944.1">
    <property type="nucleotide sequence ID" value="NZ_LN681225.1"/>
</dbReference>
<dbReference type="Gene3D" id="3.30.160.100">
    <property type="entry name" value="Ribosome hibernation promotion factor-like"/>
    <property type="match status" value="1"/>
</dbReference>
<dbReference type="SUPFAM" id="SSF50249">
    <property type="entry name" value="Nucleic acid-binding proteins"/>
    <property type="match status" value="1"/>
</dbReference>
<accession>A0A0A8UKK5</accession>
<evidence type="ECO:0000313" key="1">
    <source>
        <dbReference type="EMBL" id="CEK09405.1"/>
    </source>
</evidence>
<dbReference type="EMBL" id="LN681225">
    <property type="protein sequence ID" value="CEK09405.1"/>
    <property type="molecule type" value="Genomic_DNA"/>
</dbReference>
<organism evidence="1 2">
    <name type="scientific">Legionella hackeliae</name>
    <dbReference type="NCBI Taxonomy" id="449"/>
    <lineage>
        <taxon>Bacteria</taxon>
        <taxon>Pseudomonadati</taxon>
        <taxon>Pseudomonadota</taxon>
        <taxon>Gammaproteobacteria</taxon>
        <taxon>Legionellales</taxon>
        <taxon>Legionellaceae</taxon>
        <taxon>Legionella</taxon>
    </lineage>
</organism>
<evidence type="ECO:0000313" key="2">
    <source>
        <dbReference type="Proteomes" id="UP000032803"/>
    </source>
</evidence>
<dbReference type="OrthoDB" id="9782252at2"/>
<dbReference type="InterPro" id="IPR003489">
    <property type="entry name" value="RHF/RaiA"/>
</dbReference>
<reference evidence="2" key="1">
    <citation type="submission" date="2014-09" db="EMBL/GenBank/DDBJ databases">
        <authorList>
            <person name="Gomez-Valero L."/>
        </authorList>
    </citation>
    <scope>NUCLEOTIDE SEQUENCE [LARGE SCALE GENOMIC DNA]</scope>
    <source>
        <strain evidence="2">ATCC35250</strain>
    </source>
</reference>
<dbReference type="InterPro" id="IPR036567">
    <property type="entry name" value="RHF-like"/>
</dbReference>
<dbReference type="PATRIC" id="fig|449.7.peg.996"/>
<dbReference type="KEGG" id="lha:LHA_0294"/>
<sequence>MKLPIQVIFRNMDHSSAAEDRARALANKLERYYDRIMSCRIVIESPHRHHSKGKLYHVRIDLTVPEAELVVSREPSEHHAHEDVFVAIRDAFHAITRQLKDYVEQRRGHVKHHEMPLYGHILEVCPPADYGYIETPDGRHVRFNSQSVIDYDFEKLEVGDKVRFAEVEGAGEPVASTVYIESLTHR</sequence>